<comment type="caution">
    <text evidence="2">The sequence shown here is derived from an EMBL/GenBank/DDBJ whole genome shotgun (WGS) entry which is preliminary data.</text>
</comment>
<proteinExistence type="predicted"/>
<dbReference type="EMBL" id="BAAASX010000002">
    <property type="protein sequence ID" value="GAA2324147.1"/>
    <property type="molecule type" value="Genomic_DNA"/>
</dbReference>
<name>A0ABN3F937_9ACTN</name>
<feature type="compositionally biased region" description="Basic and acidic residues" evidence="1">
    <location>
        <begin position="40"/>
        <end position="78"/>
    </location>
</feature>
<accession>A0ABN3F937</accession>
<feature type="region of interest" description="Disordered" evidence="1">
    <location>
        <begin position="25"/>
        <end position="78"/>
    </location>
</feature>
<organism evidence="2 3">
    <name type="scientific">Glycomyces rutgersensis</name>
    <dbReference type="NCBI Taxonomy" id="58115"/>
    <lineage>
        <taxon>Bacteria</taxon>
        <taxon>Bacillati</taxon>
        <taxon>Actinomycetota</taxon>
        <taxon>Actinomycetes</taxon>
        <taxon>Glycomycetales</taxon>
        <taxon>Glycomycetaceae</taxon>
        <taxon>Glycomyces</taxon>
    </lineage>
</organism>
<dbReference type="RefSeq" id="WP_310285892.1">
    <property type="nucleotide sequence ID" value="NZ_BAAASX010000002.1"/>
</dbReference>
<evidence type="ECO:0000313" key="3">
    <source>
        <dbReference type="Proteomes" id="UP001501584"/>
    </source>
</evidence>
<evidence type="ECO:0008006" key="4">
    <source>
        <dbReference type="Google" id="ProtNLM"/>
    </source>
</evidence>
<sequence>MTTAVVLALLAAVAVPAVRRHLREEADEAGGTLAALTGEQRAEYERLTAESRRRQAEEDAERARAEALMREQDEQEGR</sequence>
<evidence type="ECO:0000256" key="1">
    <source>
        <dbReference type="SAM" id="MobiDB-lite"/>
    </source>
</evidence>
<reference evidence="2 3" key="1">
    <citation type="journal article" date="2019" name="Int. J. Syst. Evol. Microbiol.">
        <title>The Global Catalogue of Microorganisms (GCM) 10K type strain sequencing project: providing services to taxonomists for standard genome sequencing and annotation.</title>
        <authorList>
            <consortium name="The Broad Institute Genomics Platform"/>
            <consortium name="The Broad Institute Genome Sequencing Center for Infectious Disease"/>
            <person name="Wu L."/>
            <person name="Ma J."/>
        </authorList>
    </citation>
    <scope>NUCLEOTIDE SEQUENCE [LARGE SCALE GENOMIC DNA]</scope>
    <source>
        <strain evidence="2 3">JCM 6238</strain>
    </source>
</reference>
<evidence type="ECO:0000313" key="2">
    <source>
        <dbReference type="EMBL" id="GAA2324147.1"/>
    </source>
</evidence>
<dbReference type="Proteomes" id="UP001501584">
    <property type="component" value="Unassembled WGS sequence"/>
</dbReference>
<gene>
    <name evidence="2" type="ORF">GCM10010403_12910</name>
</gene>
<protein>
    <recommendedName>
        <fullName evidence="4">Secreted protein</fullName>
    </recommendedName>
</protein>
<keyword evidence="3" id="KW-1185">Reference proteome</keyword>